<organism evidence="5 6">
    <name type="scientific">Saguinus oedipus</name>
    <name type="common">Cotton-top tamarin</name>
    <name type="synonym">Oedipomidas oedipus</name>
    <dbReference type="NCBI Taxonomy" id="9490"/>
    <lineage>
        <taxon>Eukaryota</taxon>
        <taxon>Metazoa</taxon>
        <taxon>Chordata</taxon>
        <taxon>Craniata</taxon>
        <taxon>Vertebrata</taxon>
        <taxon>Euteleostomi</taxon>
        <taxon>Mammalia</taxon>
        <taxon>Eutheria</taxon>
        <taxon>Euarchontoglires</taxon>
        <taxon>Primates</taxon>
        <taxon>Haplorrhini</taxon>
        <taxon>Platyrrhini</taxon>
        <taxon>Cebidae</taxon>
        <taxon>Callitrichinae</taxon>
        <taxon>Saguinus</taxon>
    </lineage>
</organism>
<comment type="caution">
    <text evidence="5">The sequence shown here is derived from an EMBL/GenBank/DDBJ whole genome shotgun (WGS) entry which is preliminary data.</text>
</comment>
<proteinExistence type="predicted"/>
<dbReference type="InterPro" id="IPR001245">
    <property type="entry name" value="Ser-Thr/Tyr_kinase_cat_dom"/>
</dbReference>
<gene>
    <name evidence="5" type="ORF">P7K49_010099</name>
</gene>
<evidence type="ECO:0000256" key="3">
    <source>
        <dbReference type="SAM" id="MobiDB-lite"/>
    </source>
</evidence>
<dbReference type="Gene3D" id="1.10.510.10">
    <property type="entry name" value="Transferase(Phosphotransferase) domain 1"/>
    <property type="match status" value="1"/>
</dbReference>
<evidence type="ECO:0000313" key="5">
    <source>
        <dbReference type="EMBL" id="KAK2110353.1"/>
    </source>
</evidence>
<dbReference type="InterPro" id="IPR011009">
    <property type="entry name" value="Kinase-like_dom_sf"/>
</dbReference>
<keyword evidence="1" id="KW-0547">Nucleotide-binding</keyword>
<keyword evidence="2" id="KW-0067">ATP-binding</keyword>
<name>A0ABQ9VLV1_SAGOE</name>
<dbReference type="SUPFAM" id="SSF56112">
    <property type="entry name" value="Protein kinase-like (PK-like)"/>
    <property type="match status" value="1"/>
</dbReference>
<protein>
    <recommendedName>
        <fullName evidence="4">Serine-threonine/tyrosine-protein kinase catalytic domain-containing protein</fullName>
    </recommendedName>
</protein>
<dbReference type="Pfam" id="PF07714">
    <property type="entry name" value="PK_Tyr_Ser-Thr"/>
    <property type="match status" value="1"/>
</dbReference>
<feature type="compositionally biased region" description="Low complexity" evidence="3">
    <location>
        <begin position="22"/>
        <end position="35"/>
    </location>
</feature>
<evidence type="ECO:0000256" key="2">
    <source>
        <dbReference type="ARBA" id="ARBA00022840"/>
    </source>
</evidence>
<keyword evidence="6" id="KW-1185">Reference proteome</keyword>
<evidence type="ECO:0000259" key="4">
    <source>
        <dbReference type="Pfam" id="PF07714"/>
    </source>
</evidence>
<dbReference type="Proteomes" id="UP001266305">
    <property type="component" value="Unassembled WGS sequence"/>
</dbReference>
<sequence length="140" mass="15416">MGAGQRQPPRPTQRQPDRRRTSTSPTTTMSPTSGRPLKRSPEGFTPANLMSGPSGFSCMRFSAGAKCPTQLFSPLSAAGMSNHEAFLRVDAGYRMPCPPACPPSVRKLMLMCWCKDPEQRPCFKALREKLSSFTSYENPT</sequence>
<dbReference type="EMBL" id="JASSZA010000005">
    <property type="protein sequence ID" value="KAK2110353.1"/>
    <property type="molecule type" value="Genomic_DNA"/>
</dbReference>
<feature type="region of interest" description="Disordered" evidence="3">
    <location>
        <begin position="1"/>
        <end position="49"/>
    </location>
</feature>
<evidence type="ECO:0000256" key="1">
    <source>
        <dbReference type="ARBA" id="ARBA00022741"/>
    </source>
</evidence>
<feature type="domain" description="Serine-threonine/tyrosine-protein kinase catalytic" evidence="4">
    <location>
        <begin position="77"/>
        <end position="130"/>
    </location>
</feature>
<accession>A0ABQ9VLV1</accession>
<evidence type="ECO:0000313" key="6">
    <source>
        <dbReference type="Proteomes" id="UP001266305"/>
    </source>
</evidence>
<dbReference type="PANTHER" id="PTHR24418">
    <property type="entry name" value="TYROSINE-PROTEIN KINASE"/>
    <property type="match status" value="1"/>
</dbReference>
<dbReference type="InterPro" id="IPR050198">
    <property type="entry name" value="Non-receptor_tyrosine_kinases"/>
</dbReference>
<reference evidence="5 6" key="1">
    <citation type="submission" date="2023-05" db="EMBL/GenBank/DDBJ databases">
        <title>B98-5 Cell Line De Novo Hybrid Assembly: An Optical Mapping Approach.</title>
        <authorList>
            <person name="Kananen K."/>
            <person name="Auerbach J.A."/>
            <person name="Kautto E."/>
            <person name="Blachly J.S."/>
        </authorList>
    </citation>
    <scope>NUCLEOTIDE SEQUENCE [LARGE SCALE GENOMIC DNA]</scope>
    <source>
        <strain evidence="5">B95-8</strain>
        <tissue evidence="5">Cell line</tissue>
    </source>
</reference>